<evidence type="ECO:0000256" key="1">
    <source>
        <dbReference type="SAM" id="SignalP"/>
    </source>
</evidence>
<evidence type="ECO:0000313" key="4">
    <source>
        <dbReference type="Proteomes" id="UP001055057"/>
    </source>
</evidence>
<comment type="caution">
    <text evidence="3">The sequence shown here is derived from an EMBL/GenBank/DDBJ whole genome shotgun (WGS) entry which is preliminary data.</text>
</comment>
<keyword evidence="4" id="KW-1185">Reference proteome</keyword>
<dbReference type="EMBL" id="BPRB01000147">
    <property type="protein sequence ID" value="GJE60605.1"/>
    <property type="molecule type" value="Genomic_DNA"/>
</dbReference>
<evidence type="ECO:0000259" key="2">
    <source>
        <dbReference type="SMART" id="SM00333"/>
    </source>
</evidence>
<feature type="signal peptide" evidence="1">
    <location>
        <begin position="1"/>
        <end position="23"/>
    </location>
</feature>
<gene>
    <name evidence="3" type="ORF">MPOCJGCO_2719</name>
</gene>
<dbReference type="CDD" id="cd04508">
    <property type="entry name" value="Tudor_SF"/>
    <property type="match status" value="2"/>
</dbReference>
<protein>
    <recommendedName>
        <fullName evidence="2">Tudor domain-containing protein</fullName>
    </recommendedName>
</protein>
<reference evidence="3" key="1">
    <citation type="journal article" date="2021" name="Front. Microbiol.">
        <title>Comprehensive Comparative Genomics and Phenotyping of Methylobacterium Species.</title>
        <authorList>
            <person name="Alessa O."/>
            <person name="Ogura Y."/>
            <person name="Fujitani Y."/>
            <person name="Takami H."/>
            <person name="Hayashi T."/>
            <person name="Sahin N."/>
            <person name="Tani A."/>
        </authorList>
    </citation>
    <scope>NUCLEOTIDE SEQUENCE</scope>
    <source>
        <strain evidence="3">DSM 23632</strain>
    </source>
</reference>
<reference evidence="3" key="2">
    <citation type="submission" date="2021-08" db="EMBL/GenBank/DDBJ databases">
        <authorList>
            <person name="Tani A."/>
            <person name="Ola A."/>
            <person name="Ogura Y."/>
            <person name="Katsura K."/>
            <person name="Hayashi T."/>
        </authorList>
    </citation>
    <scope>NUCLEOTIDE SEQUENCE</scope>
    <source>
        <strain evidence="3">DSM 23632</strain>
    </source>
</reference>
<feature type="domain" description="Tudor" evidence="2">
    <location>
        <begin position="22"/>
        <end position="78"/>
    </location>
</feature>
<evidence type="ECO:0000313" key="3">
    <source>
        <dbReference type="EMBL" id="GJE60605.1"/>
    </source>
</evidence>
<dbReference type="Proteomes" id="UP001055057">
    <property type="component" value="Unassembled WGS sequence"/>
</dbReference>
<sequence>MRGVSRLACAAGMMAAVATGAAAQTTGDWVLARYKGGAYWYPGIIQGLSGDRVTVAYDDGDRETLSLAALRPYDWAIGRKVECNFKGAGRWYPGTIASLAGGSIGIDYDDGDKERTNTGRCRSR</sequence>
<proteinExistence type="predicted"/>
<dbReference type="InterPro" id="IPR002999">
    <property type="entry name" value="Tudor"/>
</dbReference>
<dbReference type="Gene3D" id="2.30.30.140">
    <property type="match status" value="2"/>
</dbReference>
<dbReference type="RefSeq" id="WP_238183218.1">
    <property type="nucleotide sequence ID" value="NZ_BPRB01000147.1"/>
</dbReference>
<feature type="chain" id="PRO_5046575733" description="Tudor domain-containing protein" evidence="1">
    <location>
        <begin position="24"/>
        <end position="124"/>
    </location>
</feature>
<dbReference type="SMART" id="SM00333">
    <property type="entry name" value="TUDOR"/>
    <property type="match status" value="1"/>
</dbReference>
<accession>A0ABQ4U449</accession>
<keyword evidence="1" id="KW-0732">Signal</keyword>
<name>A0ABQ4U449_9HYPH</name>
<organism evidence="3 4">
    <name type="scientific">Methylobacterium trifolii</name>
    <dbReference type="NCBI Taxonomy" id="1003092"/>
    <lineage>
        <taxon>Bacteria</taxon>
        <taxon>Pseudomonadati</taxon>
        <taxon>Pseudomonadota</taxon>
        <taxon>Alphaproteobacteria</taxon>
        <taxon>Hyphomicrobiales</taxon>
        <taxon>Methylobacteriaceae</taxon>
        <taxon>Methylobacterium</taxon>
    </lineage>
</organism>
<dbReference type="SUPFAM" id="SSF63748">
    <property type="entry name" value="Tudor/PWWP/MBT"/>
    <property type="match status" value="1"/>
</dbReference>